<evidence type="ECO:0000313" key="2">
    <source>
        <dbReference type="Proteomes" id="UP000053257"/>
    </source>
</evidence>
<dbReference type="AlphaFoldDB" id="A0A0C3RWT6"/>
<accession>A0A0C3RWT6</accession>
<protein>
    <submittedName>
        <fullName evidence="1">Carbohydrate esterase family 16 protein</fullName>
    </submittedName>
</protein>
<name>A0A0C3RWT6_PHLG1</name>
<dbReference type="OrthoDB" id="1600564at2759"/>
<dbReference type="HOGENOM" id="CLU_2391981_0_0_1"/>
<keyword evidence="2" id="KW-1185">Reference proteome</keyword>
<dbReference type="InterPro" id="IPR036514">
    <property type="entry name" value="SGNH_hydro_sf"/>
</dbReference>
<proteinExistence type="predicted"/>
<dbReference type="Proteomes" id="UP000053257">
    <property type="component" value="Unassembled WGS sequence"/>
</dbReference>
<dbReference type="Gene3D" id="3.40.50.1110">
    <property type="entry name" value="SGNH hydrolase"/>
    <property type="match status" value="1"/>
</dbReference>
<evidence type="ECO:0000313" key="1">
    <source>
        <dbReference type="EMBL" id="KIP06146.1"/>
    </source>
</evidence>
<feature type="non-terminal residue" evidence="1">
    <location>
        <position position="1"/>
    </location>
</feature>
<gene>
    <name evidence="1" type="ORF">PHLGIDRAFT_73119</name>
</gene>
<dbReference type="EMBL" id="KN840524">
    <property type="protein sequence ID" value="KIP06146.1"/>
    <property type="molecule type" value="Genomic_DNA"/>
</dbReference>
<sequence>GLFDSYQFFEDMLSNPSEFLTGKPNTTGAIHACVFQLNESTSDMGSCTNAAGAAKNRFLWYDELHPSEQTDRNIGKAIAGVIKRTSNKYATWFS</sequence>
<reference evidence="1 2" key="1">
    <citation type="journal article" date="2014" name="PLoS Genet.">
        <title>Analysis of the Phlebiopsis gigantea genome, transcriptome and secretome provides insight into its pioneer colonization strategies of wood.</title>
        <authorList>
            <person name="Hori C."/>
            <person name="Ishida T."/>
            <person name="Igarashi K."/>
            <person name="Samejima M."/>
            <person name="Suzuki H."/>
            <person name="Master E."/>
            <person name="Ferreira P."/>
            <person name="Ruiz-Duenas F.J."/>
            <person name="Held B."/>
            <person name="Canessa P."/>
            <person name="Larrondo L.F."/>
            <person name="Schmoll M."/>
            <person name="Druzhinina I.S."/>
            <person name="Kubicek C.P."/>
            <person name="Gaskell J.A."/>
            <person name="Kersten P."/>
            <person name="St John F."/>
            <person name="Glasner J."/>
            <person name="Sabat G."/>
            <person name="Splinter BonDurant S."/>
            <person name="Syed K."/>
            <person name="Yadav J."/>
            <person name="Mgbeahuruike A.C."/>
            <person name="Kovalchuk A."/>
            <person name="Asiegbu F.O."/>
            <person name="Lackner G."/>
            <person name="Hoffmeister D."/>
            <person name="Rencoret J."/>
            <person name="Gutierrez A."/>
            <person name="Sun H."/>
            <person name="Lindquist E."/>
            <person name="Barry K."/>
            <person name="Riley R."/>
            <person name="Grigoriev I.V."/>
            <person name="Henrissat B."/>
            <person name="Kues U."/>
            <person name="Berka R.M."/>
            <person name="Martinez A.T."/>
            <person name="Covert S.F."/>
            <person name="Blanchette R.A."/>
            <person name="Cullen D."/>
        </authorList>
    </citation>
    <scope>NUCLEOTIDE SEQUENCE [LARGE SCALE GENOMIC DNA]</scope>
    <source>
        <strain evidence="1 2">11061_1 CR5-6</strain>
    </source>
</reference>
<organism evidence="1 2">
    <name type="scientific">Phlebiopsis gigantea (strain 11061_1 CR5-6)</name>
    <name type="common">White-rot fungus</name>
    <name type="synonym">Peniophora gigantea</name>
    <dbReference type="NCBI Taxonomy" id="745531"/>
    <lineage>
        <taxon>Eukaryota</taxon>
        <taxon>Fungi</taxon>
        <taxon>Dikarya</taxon>
        <taxon>Basidiomycota</taxon>
        <taxon>Agaricomycotina</taxon>
        <taxon>Agaricomycetes</taxon>
        <taxon>Polyporales</taxon>
        <taxon>Phanerochaetaceae</taxon>
        <taxon>Phlebiopsis</taxon>
    </lineage>
</organism>